<dbReference type="AlphaFoldDB" id="A0A8T2ZAN1"/>
<accession>A0A8T2ZAN1</accession>
<reference evidence="2" key="1">
    <citation type="journal article" date="2021" name="J. Hered.">
        <title>Genome Assembly of Salicaceae Populus deltoides (Eastern Cottonwood) I-69 Based on Nanopore Sequencing and Hi-C Technologies.</title>
        <authorList>
            <person name="Bai S."/>
            <person name="Wu H."/>
            <person name="Zhang J."/>
            <person name="Pan Z."/>
            <person name="Zhao W."/>
            <person name="Li Z."/>
            <person name="Tong C."/>
        </authorList>
    </citation>
    <scope>NUCLEOTIDE SEQUENCE</scope>
    <source>
        <tissue evidence="2">Leaf</tissue>
    </source>
</reference>
<dbReference type="Proteomes" id="UP000807159">
    <property type="component" value="Chromosome 3"/>
</dbReference>
<dbReference type="EMBL" id="JACEGQ020000003">
    <property type="protein sequence ID" value="KAH8514022.1"/>
    <property type="molecule type" value="Genomic_DNA"/>
</dbReference>
<evidence type="ECO:0000313" key="2">
    <source>
        <dbReference type="EMBL" id="KAH8514022.1"/>
    </source>
</evidence>
<evidence type="ECO:0000313" key="3">
    <source>
        <dbReference type="Proteomes" id="UP000807159"/>
    </source>
</evidence>
<organism evidence="2 3">
    <name type="scientific">Populus deltoides</name>
    <name type="common">Eastern poplar</name>
    <name type="synonym">Eastern cottonwood</name>
    <dbReference type="NCBI Taxonomy" id="3696"/>
    <lineage>
        <taxon>Eukaryota</taxon>
        <taxon>Viridiplantae</taxon>
        <taxon>Streptophyta</taxon>
        <taxon>Embryophyta</taxon>
        <taxon>Tracheophyta</taxon>
        <taxon>Spermatophyta</taxon>
        <taxon>Magnoliopsida</taxon>
        <taxon>eudicotyledons</taxon>
        <taxon>Gunneridae</taxon>
        <taxon>Pentapetalae</taxon>
        <taxon>rosids</taxon>
        <taxon>fabids</taxon>
        <taxon>Malpighiales</taxon>
        <taxon>Salicaceae</taxon>
        <taxon>Saliceae</taxon>
        <taxon>Populus</taxon>
    </lineage>
</organism>
<evidence type="ECO:0000256" key="1">
    <source>
        <dbReference type="SAM" id="MobiDB-lite"/>
    </source>
</evidence>
<protein>
    <submittedName>
        <fullName evidence="2">Uncharacterized protein</fullName>
    </submittedName>
</protein>
<feature type="region of interest" description="Disordered" evidence="1">
    <location>
        <begin position="35"/>
        <end position="54"/>
    </location>
</feature>
<comment type="caution">
    <text evidence="2">The sequence shown here is derived from an EMBL/GenBank/DDBJ whole genome shotgun (WGS) entry which is preliminary data.</text>
</comment>
<keyword evidence="3" id="KW-1185">Reference proteome</keyword>
<feature type="compositionally biased region" description="Basic and acidic residues" evidence="1">
    <location>
        <begin position="37"/>
        <end position="46"/>
    </location>
</feature>
<proteinExistence type="predicted"/>
<gene>
    <name evidence="2" type="ORF">H0E87_007034</name>
</gene>
<sequence>MVTTLLLPLELEIEAGLRHSGRILVPEKSQVMLPPAKGERKQVEREALEEEEVEGDEERAKVLLGFIVREDTVGDANMRLWNPKLDAVAVATAIDGGVGLCV</sequence>
<name>A0A8T2ZAN1_POPDE</name>